<dbReference type="Pfam" id="PF17853">
    <property type="entry name" value="GGDEF_2"/>
    <property type="match status" value="1"/>
</dbReference>
<dbReference type="Pfam" id="PF13556">
    <property type="entry name" value="HTH_30"/>
    <property type="match status" value="1"/>
</dbReference>
<sequence length="380" mass="42720">MVILDHALAQQIVDRTMSIIGHNVNVMNSAGIIIGSGDPKRVGQVHDGAVLALNHGDSLELNEQQCLTLQGVKPGINMLLKLHGDVVGIVGVTGEPEKIRDFAKLVKMTAELTIEQAALVEKFQWDRRHREEFILAWINGKLTDEELKDWAMRLSIDVTQPRVATVIEVSTPSASKSMKSVRNIVELLEYPERNNLVAIVSVNEIVVLKPCHSAKQWDSQVESERIDKLMSRLSDHDSHTFHIALGQLFNEPKDVALSYQSAKQVLAIGKQFYPEKRKYLFDELRLPVLLAPLADIWQGEQIIDGVKRLKEKDKSGQLLKTLDALFECNGNVTECSKMLFIHRNTLRYRLEKITEITGLPTTNFVGLAELYIATRLSKMS</sequence>
<dbReference type="InterPro" id="IPR041522">
    <property type="entry name" value="CdaR_GGDEF"/>
</dbReference>
<dbReference type="EMBL" id="JABCMA010000004">
    <property type="protein sequence ID" value="NMR73343.1"/>
    <property type="molecule type" value="Genomic_DNA"/>
</dbReference>
<protein>
    <submittedName>
        <fullName evidence="5">Carbohydrate diacid regulator</fullName>
    </submittedName>
    <submittedName>
        <fullName evidence="6">CdaR family transcriptional regulator</fullName>
    </submittedName>
</protein>
<dbReference type="RefSeq" id="WP_005374330.1">
    <property type="nucleotide sequence ID" value="NZ_AP023188.1"/>
</dbReference>
<name>A0A1W6UUF7_VIBAL</name>
<dbReference type="PANTHER" id="PTHR33744:SF15">
    <property type="entry name" value="CARBOHYDRATE DIACID REGULATOR"/>
    <property type="match status" value="1"/>
</dbReference>
<feature type="domain" description="CdaR GGDEF-like" evidence="4">
    <location>
        <begin position="140"/>
        <end position="268"/>
    </location>
</feature>
<proteinExistence type="inferred from homology"/>
<reference evidence="6 7" key="2">
    <citation type="submission" date="2020-04" db="EMBL/GenBank/DDBJ databases">
        <title>Whole-genome sequencing of Vibrio spp. from China reveals different genetic environments of blaCTX-M-14 among diverse lineages.</title>
        <authorList>
            <person name="Zheng Z."/>
            <person name="Ye L."/>
            <person name="Chen S."/>
        </authorList>
    </citation>
    <scope>NUCLEOTIDE SEQUENCE [LARGE SCALE GENOMIC DNA]</scope>
    <source>
        <strain evidence="6 7">Vb1636</strain>
    </source>
</reference>
<feature type="domain" description="Putative sugar diacid recognition" evidence="2">
    <location>
        <begin position="4"/>
        <end position="137"/>
    </location>
</feature>
<dbReference type="SUPFAM" id="SSF46689">
    <property type="entry name" value="Homeodomain-like"/>
    <property type="match status" value="1"/>
</dbReference>
<evidence type="ECO:0000313" key="6">
    <source>
        <dbReference type="EMBL" id="NMR73343.1"/>
    </source>
</evidence>
<dbReference type="InterPro" id="IPR008599">
    <property type="entry name" value="Diacid_rec"/>
</dbReference>
<dbReference type="Gene3D" id="1.10.10.2840">
    <property type="entry name" value="PucR C-terminal helix-turn-helix domain"/>
    <property type="match status" value="1"/>
</dbReference>
<evidence type="ECO:0000256" key="1">
    <source>
        <dbReference type="ARBA" id="ARBA00006754"/>
    </source>
</evidence>
<dbReference type="InterPro" id="IPR009057">
    <property type="entry name" value="Homeodomain-like_sf"/>
</dbReference>
<dbReference type="GeneID" id="75165562"/>
<dbReference type="Proteomes" id="UP000565155">
    <property type="component" value="Unassembled WGS sequence"/>
</dbReference>
<organism evidence="5">
    <name type="scientific">Vibrio alginolyticus</name>
    <dbReference type="NCBI Taxonomy" id="663"/>
    <lineage>
        <taxon>Bacteria</taxon>
        <taxon>Pseudomonadati</taxon>
        <taxon>Pseudomonadota</taxon>
        <taxon>Gammaproteobacteria</taxon>
        <taxon>Vibrionales</taxon>
        <taxon>Vibrionaceae</taxon>
        <taxon>Vibrio</taxon>
    </lineage>
</organism>
<evidence type="ECO:0000259" key="4">
    <source>
        <dbReference type="Pfam" id="PF17853"/>
    </source>
</evidence>
<dbReference type="InterPro" id="IPR025736">
    <property type="entry name" value="PucR_C-HTH_dom"/>
</dbReference>
<dbReference type="EMBL" id="CP017903">
    <property type="protein sequence ID" value="ARP21542.1"/>
    <property type="molecule type" value="Genomic_DNA"/>
</dbReference>
<dbReference type="AlphaFoldDB" id="A0A1W6UUF7"/>
<gene>
    <name evidence="5" type="primary">cdaR</name>
    <name evidence="6" type="ORF">HKB35_06860</name>
    <name evidence="5" type="ORF">K05K4_48330</name>
</gene>
<dbReference type="InterPro" id="IPR042070">
    <property type="entry name" value="PucR_C-HTH_sf"/>
</dbReference>
<evidence type="ECO:0000259" key="2">
    <source>
        <dbReference type="Pfam" id="PF05651"/>
    </source>
</evidence>
<evidence type="ECO:0000313" key="5">
    <source>
        <dbReference type="EMBL" id="ARP21542.1"/>
    </source>
</evidence>
<reference evidence="5" key="1">
    <citation type="submission" date="2016-10" db="EMBL/GenBank/DDBJ databases">
        <title>The High Quality Genome of Vibrio alginolyticus K01M1.</title>
        <authorList>
            <person name="Wendling C."/>
            <person name="Chibani C.M."/>
            <person name="Hertel R."/>
            <person name="Sproer C."/>
            <person name="Bunk B."/>
            <person name="Overmann J."/>
            <person name="Roth O."/>
            <person name="Liesegang H."/>
        </authorList>
    </citation>
    <scope>NUCLEOTIDE SEQUENCE</scope>
    <source>
        <strain evidence="5">K05K4</strain>
    </source>
</reference>
<evidence type="ECO:0000313" key="7">
    <source>
        <dbReference type="Proteomes" id="UP000565155"/>
    </source>
</evidence>
<comment type="similarity">
    <text evidence="1">Belongs to the CdaR family.</text>
</comment>
<dbReference type="PANTHER" id="PTHR33744">
    <property type="entry name" value="CARBOHYDRATE DIACID REGULATOR"/>
    <property type="match status" value="1"/>
</dbReference>
<feature type="domain" description="PucR C-terminal helix-turn-helix" evidence="3">
    <location>
        <begin position="318"/>
        <end position="375"/>
    </location>
</feature>
<dbReference type="Pfam" id="PF05651">
    <property type="entry name" value="Diacid_rec"/>
    <property type="match status" value="1"/>
</dbReference>
<accession>A0A1W6UUF7</accession>
<evidence type="ECO:0000259" key="3">
    <source>
        <dbReference type="Pfam" id="PF13556"/>
    </source>
</evidence>
<dbReference type="InterPro" id="IPR051448">
    <property type="entry name" value="CdaR-like_regulators"/>
</dbReference>